<reference evidence="3" key="1">
    <citation type="journal article" date="2019" name="Int. J. Syst. Evol. Microbiol.">
        <title>The Global Catalogue of Microorganisms (GCM) 10K type strain sequencing project: providing services to taxonomists for standard genome sequencing and annotation.</title>
        <authorList>
            <consortium name="The Broad Institute Genomics Platform"/>
            <consortium name="The Broad Institute Genome Sequencing Center for Infectious Disease"/>
            <person name="Wu L."/>
            <person name="Ma J."/>
        </authorList>
    </citation>
    <scope>NUCLEOTIDE SEQUENCE [LARGE SCALE GENOMIC DNA]</scope>
    <source>
        <strain evidence="3">NBRC 108894</strain>
    </source>
</reference>
<proteinExistence type="predicted"/>
<accession>A0ABQ6K8B5</accession>
<gene>
    <name evidence="2" type="ORF">GCM10025881_28100</name>
</gene>
<dbReference type="PANTHER" id="PTHR34818:SF1">
    <property type="entry name" value="PROTEIN BLI-3"/>
    <property type="match status" value="1"/>
</dbReference>
<dbReference type="Gene3D" id="2.30.110.10">
    <property type="entry name" value="Electron Transport, Fmn-binding Protein, Chain A"/>
    <property type="match status" value="1"/>
</dbReference>
<dbReference type="InterPro" id="IPR038725">
    <property type="entry name" value="YdaG_split_barrel_FMN-bd"/>
</dbReference>
<dbReference type="Proteomes" id="UP001157034">
    <property type="component" value="Unassembled WGS sequence"/>
</dbReference>
<comment type="caution">
    <text evidence="2">The sequence shown here is derived from an EMBL/GenBank/DDBJ whole genome shotgun (WGS) entry which is preliminary data.</text>
</comment>
<dbReference type="SUPFAM" id="SSF50475">
    <property type="entry name" value="FMN-binding split barrel"/>
    <property type="match status" value="1"/>
</dbReference>
<organism evidence="2 3">
    <name type="scientific">Pseudolysinimonas kribbensis</name>
    <dbReference type="NCBI Taxonomy" id="433641"/>
    <lineage>
        <taxon>Bacteria</taxon>
        <taxon>Bacillati</taxon>
        <taxon>Actinomycetota</taxon>
        <taxon>Actinomycetes</taxon>
        <taxon>Micrococcales</taxon>
        <taxon>Microbacteriaceae</taxon>
        <taxon>Pseudolysinimonas</taxon>
    </lineage>
</organism>
<dbReference type="InterPro" id="IPR012349">
    <property type="entry name" value="Split_barrel_FMN-bd"/>
</dbReference>
<dbReference type="RefSeq" id="WP_284254658.1">
    <property type="nucleotide sequence ID" value="NZ_BSVB01000001.1"/>
</dbReference>
<dbReference type="EMBL" id="BSVB01000001">
    <property type="protein sequence ID" value="GMA95986.1"/>
    <property type="molecule type" value="Genomic_DNA"/>
</dbReference>
<evidence type="ECO:0000313" key="3">
    <source>
        <dbReference type="Proteomes" id="UP001157034"/>
    </source>
</evidence>
<protein>
    <recommendedName>
        <fullName evidence="1">General stress protein FMN-binding split barrel domain-containing protein</fullName>
    </recommendedName>
</protein>
<evidence type="ECO:0000313" key="2">
    <source>
        <dbReference type="EMBL" id="GMA95986.1"/>
    </source>
</evidence>
<sequence length="163" mass="17380">MMSAAEPELEAVRAIVAAGRTAAVTTRTAGGALHSRPLAVLDDEFDGTLHFFTQDPSAKTAEIATHPEVNVSIGDGKGWVSLAGTASVTHDPGLLDRYWNAWADSYFDGGRGDPTAAILEVRVETLEYWDLRKPAVAQLFEVLKGVVTKSEPDLGESGTADLR</sequence>
<evidence type="ECO:0000259" key="1">
    <source>
        <dbReference type="Pfam" id="PF16242"/>
    </source>
</evidence>
<dbReference type="InterPro" id="IPR052917">
    <property type="entry name" value="Stress-Dev_Protein"/>
</dbReference>
<name>A0ABQ6K8B5_9MICO</name>
<dbReference type="Pfam" id="PF16242">
    <property type="entry name" value="Pyrid_ox_like"/>
    <property type="match status" value="1"/>
</dbReference>
<feature type="domain" description="General stress protein FMN-binding split barrel" evidence="1">
    <location>
        <begin position="10"/>
        <end position="153"/>
    </location>
</feature>
<keyword evidence="3" id="KW-1185">Reference proteome</keyword>
<dbReference type="PANTHER" id="PTHR34818">
    <property type="entry name" value="PROTEIN BLI-3"/>
    <property type="match status" value="1"/>
</dbReference>